<feature type="domain" description="DUF397" evidence="2">
    <location>
        <begin position="10"/>
        <end position="61"/>
    </location>
</feature>
<evidence type="ECO:0000256" key="1">
    <source>
        <dbReference type="SAM" id="MobiDB-lite"/>
    </source>
</evidence>
<dbReference type="Pfam" id="PF04149">
    <property type="entry name" value="DUF397"/>
    <property type="match status" value="1"/>
</dbReference>
<dbReference type="EMBL" id="OCNE01000004">
    <property type="protein sequence ID" value="SOD62035.1"/>
    <property type="molecule type" value="Genomic_DNA"/>
</dbReference>
<gene>
    <name evidence="3" type="ORF">SAMN06297387_104205</name>
</gene>
<evidence type="ECO:0000313" key="4">
    <source>
        <dbReference type="Proteomes" id="UP000219072"/>
    </source>
</evidence>
<proteinExistence type="predicted"/>
<protein>
    <recommendedName>
        <fullName evidence="2">DUF397 domain-containing protein</fullName>
    </recommendedName>
</protein>
<dbReference type="Proteomes" id="UP000219072">
    <property type="component" value="Unassembled WGS sequence"/>
</dbReference>
<reference evidence="3 4" key="1">
    <citation type="submission" date="2017-09" db="EMBL/GenBank/DDBJ databases">
        <authorList>
            <person name="Ehlers B."/>
            <person name="Leendertz F.H."/>
        </authorList>
    </citation>
    <scope>NUCLEOTIDE SEQUENCE [LARGE SCALE GENOMIC DNA]</scope>
    <source>
        <strain evidence="3 4">CGMCC 4.7095</strain>
    </source>
</reference>
<accession>A0A286DTQ8</accession>
<feature type="compositionally biased region" description="Basic and acidic residues" evidence="1">
    <location>
        <begin position="64"/>
        <end position="104"/>
    </location>
</feature>
<keyword evidence="4" id="KW-1185">Reference proteome</keyword>
<evidence type="ECO:0000313" key="3">
    <source>
        <dbReference type="EMBL" id="SOD62035.1"/>
    </source>
</evidence>
<name>A0A286DTQ8_9ACTN</name>
<dbReference type="AlphaFoldDB" id="A0A286DTQ8"/>
<organism evidence="3 4">
    <name type="scientific">Streptomyces zhaozhouensis</name>
    <dbReference type="NCBI Taxonomy" id="1300267"/>
    <lineage>
        <taxon>Bacteria</taxon>
        <taxon>Bacillati</taxon>
        <taxon>Actinomycetota</taxon>
        <taxon>Actinomycetes</taxon>
        <taxon>Kitasatosporales</taxon>
        <taxon>Streptomycetaceae</taxon>
        <taxon>Streptomyces</taxon>
    </lineage>
</organism>
<dbReference type="RefSeq" id="WP_097230513.1">
    <property type="nucleotide sequence ID" value="NZ_OCNE01000004.1"/>
</dbReference>
<feature type="compositionally biased region" description="Pro residues" evidence="1">
    <location>
        <begin position="106"/>
        <end position="116"/>
    </location>
</feature>
<dbReference type="InterPro" id="IPR007278">
    <property type="entry name" value="DUF397"/>
</dbReference>
<feature type="region of interest" description="Disordered" evidence="1">
    <location>
        <begin position="64"/>
        <end position="116"/>
    </location>
</feature>
<evidence type="ECO:0000259" key="2">
    <source>
        <dbReference type="Pfam" id="PF04149"/>
    </source>
</evidence>
<dbReference type="OrthoDB" id="4301277at2"/>
<sequence length="116" mass="12798">MNCASTVVPNWRTSTYTKSDSCVEVADNGSGRVRVRDTKARGKGTVTARRDAWGAFVAYAKRVPGEESRGRPKSLTAEKRGRNARERTERGRGVRPDPPADRAPRPRVPPYPPIPP</sequence>